<accession>A0A372NPT1</accession>
<organism evidence="1 2">
    <name type="scientific">Mucilaginibacter conchicola</name>
    <dbReference type="NCBI Taxonomy" id="2303333"/>
    <lineage>
        <taxon>Bacteria</taxon>
        <taxon>Pseudomonadati</taxon>
        <taxon>Bacteroidota</taxon>
        <taxon>Sphingobacteriia</taxon>
        <taxon>Sphingobacteriales</taxon>
        <taxon>Sphingobacteriaceae</taxon>
        <taxon>Mucilaginibacter</taxon>
    </lineage>
</organism>
<dbReference type="RefSeq" id="WP_117393148.1">
    <property type="nucleotide sequence ID" value="NZ_QWDC01000003.1"/>
</dbReference>
<keyword evidence="2" id="KW-1185">Reference proteome</keyword>
<name>A0A372NPT1_9SPHI</name>
<reference evidence="1 2" key="1">
    <citation type="submission" date="2018-08" db="EMBL/GenBank/DDBJ databases">
        <title>Mucilaginibacter sp. MYSH2.</title>
        <authorList>
            <person name="Seo T."/>
        </authorList>
    </citation>
    <scope>NUCLEOTIDE SEQUENCE [LARGE SCALE GENOMIC DNA]</scope>
    <source>
        <strain evidence="1 2">MYSH2</strain>
    </source>
</reference>
<dbReference type="OrthoDB" id="1488184at2"/>
<evidence type="ECO:0000313" key="1">
    <source>
        <dbReference type="EMBL" id="RFZ90946.1"/>
    </source>
</evidence>
<sequence>MNAKPNLPNKTTRATVTTLALKNAGVVLLNNYIPILFNRLGLTNENQFIDNQAAGKAVQYLQFLITGQSATEDICLPLNKVLCGLPLAQSVPQEIDISNNEQQLIEGLINAVINYWKDIGTSSVSGFRGNWLIREGLLTETEERWELTVEKRPYDLLISRSSFSFSIIKHPWMPKPLHVNWPY</sequence>
<dbReference type="Proteomes" id="UP000264217">
    <property type="component" value="Unassembled WGS sequence"/>
</dbReference>
<protein>
    <submittedName>
        <fullName evidence="1">Uncharacterized protein</fullName>
    </submittedName>
</protein>
<comment type="caution">
    <text evidence="1">The sequence shown here is derived from an EMBL/GenBank/DDBJ whole genome shotgun (WGS) entry which is preliminary data.</text>
</comment>
<dbReference type="AlphaFoldDB" id="A0A372NPT1"/>
<evidence type="ECO:0000313" key="2">
    <source>
        <dbReference type="Proteomes" id="UP000264217"/>
    </source>
</evidence>
<dbReference type="Pfam" id="PF19268">
    <property type="entry name" value="CIS_TMP"/>
    <property type="match status" value="1"/>
</dbReference>
<dbReference type="InterPro" id="IPR045538">
    <property type="entry name" value="CIS_TMP"/>
</dbReference>
<dbReference type="EMBL" id="QWDC01000003">
    <property type="protein sequence ID" value="RFZ90946.1"/>
    <property type="molecule type" value="Genomic_DNA"/>
</dbReference>
<gene>
    <name evidence="1" type="ORF">D0C36_18545</name>
</gene>
<proteinExistence type="predicted"/>